<dbReference type="EMBL" id="LLZS01000001">
    <property type="protein sequence ID" value="KUR73531.1"/>
    <property type="molecule type" value="Genomic_DNA"/>
</dbReference>
<dbReference type="RefSeq" id="WP_067906047.1">
    <property type="nucleotide sequence ID" value="NZ_KQ954244.1"/>
</dbReference>
<keyword evidence="3" id="KW-1185">Reference proteome</keyword>
<sequence length="122" mass="12918">MSGPGAEWDAALAEGRFLIQQRVGGGNAVFPPRAFAPGTGDVLEWVEASGFGTVYSATWIQRKPPEPPYNVVLVDLAEGARMMGRVEGVTPETLQIGMAVKARIIAGETPVVVFDPVEQAHG</sequence>
<dbReference type="Proteomes" id="UP000058012">
    <property type="component" value="Unassembled WGS sequence"/>
</dbReference>
<name>A0A117UZ57_9SPHN</name>
<dbReference type="OrthoDB" id="7210118at2"/>
<dbReference type="SUPFAM" id="SSF50249">
    <property type="entry name" value="Nucleic acid-binding proteins"/>
    <property type="match status" value="1"/>
</dbReference>
<accession>A0A117UZ57</accession>
<evidence type="ECO:0000259" key="1">
    <source>
        <dbReference type="Pfam" id="PF01796"/>
    </source>
</evidence>
<dbReference type="PANTHER" id="PTHR34075:SF5">
    <property type="entry name" value="BLR3430 PROTEIN"/>
    <property type="match status" value="1"/>
</dbReference>
<proteinExistence type="predicted"/>
<organism evidence="2 3">
    <name type="scientific">Novosphingobium fuchskuhlense</name>
    <dbReference type="NCBI Taxonomy" id="1117702"/>
    <lineage>
        <taxon>Bacteria</taxon>
        <taxon>Pseudomonadati</taxon>
        <taxon>Pseudomonadota</taxon>
        <taxon>Alphaproteobacteria</taxon>
        <taxon>Sphingomonadales</taxon>
        <taxon>Sphingomonadaceae</taxon>
        <taxon>Novosphingobium</taxon>
    </lineage>
</organism>
<dbReference type="InterPro" id="IPR012340">
    <property type="entry name" value="NA-bd_OB-fold"/>
</dbReference>
<gene>
    <name evidence="2" type="ORF">AQZ52_00715</name>
</gene>
<feature type="domain" description="ChsH2 C-terminal OB-fold" evidence="1">
    <location>
        <begin position="45"/>
        <end position="103"/>
    </location>
</feature>
<evidence type="ECO:0000313" key="3">
    <source>
        <dbReference type="Proteomes" id="UP000058012"/>
    </source>
</evidence>
<protein>
    <recommendedName>
        <fullName evidence="1">ChsH2 C-terminal OB-fold domain-containing protein</fullName>
    </recommendedName>
</protein>
<evidence type="ECO:0000313" key="2">
    <source>
        <dbReference type="EMBL" id="KUR73531.1"/>
    </source>
</evidence>
<comment type="caution">
    <text evidence="2">The sequence shown here is derived from an EMBL/GenBank/DDBJ whole genome shotgun (WGS) entry which is preliminary data.</text>
</comment>
<dbReference type="Pfam" id="PF01796">
    <property type="entry name" value="OB_ChsH2_C"/>
    <property type="match status" value="1"/>
</dbReference>
<dbReference type="PANTHER" id="PTHR34075">
    <property type="entry name" value="BLR3430 PROTEIN"/>
    <property type="match status" value="1"/>
</dbReference>
<dbReference type="InterPro" id="IPR052513">
    <property type="entry name" value="Thioester_dehydratase-like"/>
</dbReference>
<dbReference type="AlphaFoldDB" id="A0A117UZ57"/>
<reference evidence="2 3" key="1">
    <citation type="submission" date="2015-10" db="EMBL/GenBank/DDBJ databases">
        <title>Draft genome sequence of Novosphingobium fuchskuhlense DSM 25065 isolated from a surface water sample of the southwest basin of Lake Grosse Fuchskuhle.</title>
        <authorList>
            <person name="Ruckert C."/>
            <person name="Winkler A."/>
            <person name="Glaeser J."/>
            <person name="Grossart H.-P."/>
            <person name="Kalinowski J."/>
            <person name="Glaeser S."/>
        </authorList>
    </citation>
    <scope>NUCLEOTIDE SEQUENCE [LARGE SCALE GENOMIC DNA]</scope>
    <source>
        <strain evidence="2 3">FNE08-7</strain>
    </source>
</reference>
<dbReference type="InterPro" id="IPR002878">
    <property type="entry name" value="ChsH2_C"/>
</dbReference>
<dbReference type="STRING" id="1117702.AQZ52_00715"/>